<dbReference type="Proteomes" id="UP000663297">
    <property type="component" value="Chromosome 4"/>
</dbReference>
<sequence length="161" mass="17682">MSDTEQSGDVEALAKNQIWIKVQNDTGYDLQAQSGFADWGDVAEPPLKVPPQNLGNGSHIVSSRSPFTGSAGMVGYKIVGSTTLYLRFLASNPYMSAKDNYATAAVLTEDKGIDQENYNWLYYEPADHQHYYKPFEGKTLKVSSQIGQADEATATFTVTLE</sequence>
<proteinExistence type="predicted"/>
<organism evidence="1 2">
    <name type="scientific">Fusarium culmorum</name>
    <dbReference type="NCBI Taxonomy" id="5516"/>
    <lineage>
        <taxon>Eukaryota</taxon>
        <taxon>Fungi</taxon>
        <taxon>Dikarya</taxon>
        <taxon>Ascomycota</taxon>
        <taxon>Pezizomycotina</taxon>
        <taxon>Sordariomycetes</taxon>
        <taxon>Hypocreomycetidae</taxon>
        <taxon>Hypocreales</taxon>
        <taxon>Nectriaceae</taxon>
        <taxon>Fusarium</taxon>
    </lineage>
</organism>
<dbReference type="InterPro" id="IPR015926">
    <property type="entry name" value="Cytolysin/lectin"/>
</dbReference>
<dbReference type="AlphaFoldDB" id="A0A7S8DCD0"/>
<name>A0A7S8DCD0_FUSCU</name>
<reference evidence="1" key="1">
    <citation type="submission" date="2020-11" db="EMBL/GenBank/DDBJ databases">
        <title>The chromosome-scale genome resource for two endophytic Fusarium species: F. culmorum and F. pseudograminearum.</title>
        <authorList>
            <person name="Yuan Z."/>
        </authorList>
    </citation>
    <scope>NUCLEOTIDE SEQUENCE</scope>
    <source>
        <strain evidence="1">Class2-1B</strain>
    </source>
</reference>
<dbReference type="Gene3D" id="2.60.270.50">
    <property type="match status" value="1"/>
</dbReference>
<accession>A0A7S8DCD0</accession>
<dbReference type="SUPFAM" id="SSF63724">
    <property type="entry name" value="Cytolysin/lectin"/>
    <property type="match status" value="1"/>
</dbReference>
<evidence type="ECO:0000313" key="2">
    <source>
        <dbReference type="Proteomes" id="UP000663297"/>
    </source>
</evidence>
<gene>
    <name evidence="1" type="ORF">HYE67_008147</name>
</gene>
<evidence type="ECO:0000313" key="1">
    <source>
        <dbReference type="EMBL" id="QPC65916.1"/>
    </source>
</evidence>
<dbReference type="EMBL" id="CP064750">
    <property type="protein sequence ID" value="QPC65916.1"/>
    <property type="molecule type" value="Genomic_DNA"/>
</dbReference>
<protein>
    <submittedName>
        <fullName evidence="1">Uncharacterized protein</fullName>
    </submittedName>
</protein>